<protein>
    <recommendedName>
        <fullName evidence="10">Dihydroxy-acid dehydratase</fullName>
    </recommendedName>
</protein>
<proteinExistence type="inferred from homology"/>
<dbReference type="InterPro" id="IPR020558">
    <property type="entry name" value="DiOHA_6PGluconate_deHydtase_CS"/>
</dbReference>
<evidence type="ECO:0008006" key="10">
    <source>
        <dbReference type="Google" id="ProtNLM"/>
    </source>
</evidence>
<dbReference type="FunFam" id="3.50.30.80:FF:000001">
    <property type="entry name" value="Dihydroxy-acid dehydratase"/>
    <property type="match status" value="1"/>
</dbReference>
<dbReference type="InterPro" id="IPR000581">
    <property type="entry name" value="ILV_EDD_N"/>
</dbReference>
<dbReference type="GO" id="GO:0046872">
    <property type="term" value="F:metal ion binding"/>
    <property type="evidence" value="ECO:0007669"/>
    <property type="project" value="UniProtKB-KW"/>
</dbReference>
<dbReference type="PANTHER" id="PTHR43661:SF3">
    <property type="entry name" value="D-XYLONATE DEHYDRATASE YAGF-RELATED"/>
    <property type="match status" value="1"/>
</dbReference>
<evidence type="ECO:0000256" key="3">
    <source>
        <dbReference type="ARBA" id="ARBA00023004"/>
    </source>
</evidence>
<feature type="domain" description="Dihydroxy-acid/6-phosphogluconate dehydratase C-terminal" evidence="7">
    <location>
        <begin position="359"/>
        <end position="550"/>
    </location>
</feature>
<dbReference type="PANTHER" id="PTHR43661">
    <property type="entry name" value="D-XYLONATE DEHYDRATASE"/>
    <property type="match status" value="1"/>
</dbReference>
<keyword evidence="2" id="KW-0479">Metal-binding</keyword>
<keyword evidence="3" id="KW-0408">Iron</keyword>
<dbReference type="RefSeq" id="WP_068769326.1">
    <property type="nucleotide sequence ID" value="NZ_CP109796.1"/>
</dbReference>
<feature type="domain" description="Dihydroxy-acid/6-phosphogluconate dehydratase N-terminal" evidence="6">
    <location>
        <begin position="33"/>
        <end position="349"/>
    </location>
</feature>
<dbReference type="GO" id="GO:0005829">
    <property type="term" value="C:cytosol"/>
    <property type="evidence" value="ECO:0007669"/>
    <property type="project" value="TreeGrafter"/>
</dbReference>
<sequence>MKKLRSQWDFGVATVKRDGILRGLGFTKEELQRPFIAVVNSWNEYNPGHIHLRELAERVKHGIREAGGLPFEVVTTGVCDGLVLKDPRYIELPSRNLIADEVELNIEANLFDGMVLLGTCDSIVPGHLMAAARIGIPAVLVTGGYMPNCVYQGRDLGVTEVSDAIGKVMEGRMDRASFDEMVSCGHAGQGACGEMTTANSMCCAAEAMGMALPGNSTTDATDKRRLWSIAYEAGIHVMRMLVQGVTTRDLITEKSIENAIITDLAIGGSTNLLLHLPAIAAEAGIERDWWKFFDEASHRVPLLTAISPSGRYYFKDFDAAGGLPALLKNLLPLLHGDIPTVNGKTLAQNVASSCVYHKDVIRGLDNPVTKAAGIAVLYGNIAPEGAIIKAAALHPGQYHFEGVARVFHDVDDAVAALRRKEITPGTAVVIRYLGPKGRFGTTAFAFQKELAGMSIADEVAIITDGRFSGGTSGLSIGYVAPEAAIGGPLNAVLDGDRVIIDIEKRAMNIGVSDEEIKRRQAAVDWKFDETKYSRFLRLFTRNVTSTAKGATWI</sequence>
<dbReference type="SUPFAM" id="SSF52016">
    <property type="entry name" value="LeuD/IlvD-like"/>
    <property type="match status" value="1"/>
</dbReference>
<dbReference type="InterPro" id="IPR056740">
    <property type="entry name" value="ILV_EDD_C"/>
</dbReference>
<dbReference type="OrthoDB" id="9807077at2"/>
<keyword evidence="5" id="KW-0456">Lyase</keyword>
<name>A0A178INJ0_9BACT</name>
<evidence type="ECO:0000313" key="8">
    <source>
        <dbReference type="EMBL" id="OAM90769.1"/>
    </source>
</evidence>
<evidence type="ECO:0000313" key="9">
    <source>
        <dbReference type="Proteomes" id="UP000078486"/>
    </source>
</evidence>
<dbReference type="PROSITE" id="PS00887">
    <property type="entry name" value="ILVD_EDD_2"/>
    <property type="match status" value="1"/>
</dbReference>
<dbReference type="InterPro" id="IPR042096">
    <property type="entry name" value="Dihydro-acid_dehy_C"/>
</dbReference>
<dbReference type="GO" id="GO:0016836">
    <property type="term" value="F:hydro-lyase activity"/>
    <property type="evidence" value="ECO:0007669"/>
    <property type="project" value="TreeGrafter"/>
</dbReference>
<reference evidence="8 9" key="1">
    <citation type="submission" date="2016-01" db="EMBL/GenBank/DDBJ databases">
        <title>High potential of lignocellulose degradation of a new Verrucomicrobia species.</title>
        <authorList>
            <person name="Wang Y."/>
            <person name="Shi Y."/>
            <person name="Qiu Z."/>
            <person name="Liu S."/>
            <person name="Yang H."/>
        </authorList>
    </citation>
    <scope>NUCLEOTIDE SEQUENCE [LARGE SCALE GENOMIC DNA]</scope>
    <source>
        <strain evidence="8 9">TSB47</strain>
    </source>
</reference>
<dbReference type="Pfam" id="PF24877">
    <property type="entry name" value="ILV_EDD_C"/>
    <property type="match status" value="1"/>
</dbReference>
<accession>A0A178INJ0</accession>
<dbReference type="Gene3D" id="3.50.30.80">
    <property type="entry name" value="IlvD/EDD C-terminal domain-like"/>
    <property type="match status" value="1"/>
</dbReference>
<evidence type="ECO:0000256" key="5">
    <source>
        <dbReference type="ARBA" id="ARBA00023239"/>
    </source>
</evidence>
<evidence type="ECO:0000256" key="1">
    <source>
        <dbReference type="ARBA" id="ARBA00006486"/>
    </source>
</evidence>
<dbReference type="AlphaFoldDB" id="A0A178INJ0"/>
<keyword evidence="9" id="KW-1185">Reference proteome</keyword>
<comment type="caution">
    <text evidence="8">The sequence shown here is derived from an EMBL/GenBank/DDBJ whole genome shotgun (WGS) entry which is preliminary data.</text>
</comment>
<keyword evidence="4" id="KW-0411">Iron-sulfur</keyword>
<organism evidence="8 9">
    <name type="scientific">Termitidicoccus mucosus</name>
    <dbReference type="NCBI Taxonomy" id="1184151"/>
    <lineage>
        <taxon>Bacteria</taxon>
        <taxon>Pseudomonadati</taxon>
        <taxon>Verrucomicrobiota</taxon>
        <taxon>Opitutia</taxon>
        <taxon>Opitutales</taxon>
        <taxon>Opitutaceae</taxon>
        <taxon>Termitidicoccus</taxon>
    </lineage>
</organism>
<dbReference type="STRING" id="1184151.AW736_06170"/>
<dbReference type="Pfam" id="PF00920">
    <property type="entry name" value="ILVD_EDD_N"/>
    <property type="match status" value="1"/>
</dbReference>
<comment type="similarity">
    <text evidence="1">Belongs to the IlvD/Edd family.</text>
</comment>
<dbReference type="Proteomes" id="UP000078486">
    <property type="component" value="Unassembled WGS sequence"/>
</dbReference>
<dbReference type="EMBL" id="LRRQ01000048">
    <property type="protein sequence ID" value="OAM90769.1"/>
    <property type="molecule type" value="Genomic_DNA"/>
</dbReference>
<evidence type="ECO:0000256" key="4">
    <source>
        <dbReference type="ARBA" id="ARBA00023014"/>
    </source>
</evidence>
<gene>
    <name evidence="8" type="ORF">AW736_06170</name>
</gene>
<evidence type="ECO:0000259" key="6">
    <source>
        <dbReference type="Pfam" id="PF00920"/>
    </source>
</evidence>
<dbReference type="GO" id="GO:0051536">
    <property type="term" value="F:iron-sulfur cluster binding"/>
    <property type="evidence" value="ECO:0007669"/>
    <property type="project" value="UniProtKB-KW"/>
</dbReference>
<dbReference type="SUPFAM" id="SSF143975">
    <property type="entry name" value="IlvD/EDD N-terminal domain-like"/>
    <property type="match status" value="1"/>
</dbReference>
<evidence type="ECO:0000259" key="7">
    <source>
        <dbReference type="Pfam" id="PF24877"/>
    </source>
</evidence>
<dbReference type="InterPro" id="IPR037237">
    <property type="entry name" value="IlvD/EDD_N"/>
</dbReference>
<evidence type="ECO:0000256" key="2">
    <source>
        <dbReference type="ARBA" id="ARBA00022723"/>
    </source>
</evidence>